<dbReference type="GeneID" id="30219927"/>
<organism evidence="10">
    <name type="scientific">Echinoderes svetlanae</name>
    <dbReference type="NCBI Taxonomy" id="1912903"/>
    <lineage>
        <taxon>Eukaryota</taxon>
        <taxon>Metazoa</taxon>
        <taxon>Ecdysozoa</taxon>
        <taxon>Scalidophora</taxon>
        <taxon>Kinorhyncha</taxon>
        <taxon>Cyclorhagida</taxon>
        <taxon>Echinoderidae</taxon>
        <taxon>Echinoderes</taxon>
    </lineage>
</organism>
<dbReference type="RefSeq" id="YP_009318515.1">
    <property type="nucleotide sequence ID" value="NC_031873.1"/>
</dbReference>
<protein>
    <recommendedName>
        <fullName evidence="3 9">NADH-ubiquinone oxidoreductase chain 3</fullName>
        <ecNumber evidence="9">7.1.1.2</ecNumber>
    </recommendedName>
</protein>
<dbReference type="EMBL" id="KU975552">
    <property type="protein sequence ID" value="APA17422.1"/>
    <property type="molecule type" value="Genomic_DNA"/>
</dbReference>
<proteinExistence type="inferred from homology"/>
<keyword evidence="9" id="KW-0679">Respiratory chain</keyword>
<accession>A0A1I9VTU9</accession>
<keyword evidence="6 9" id="KW-1133">Transmembrane helix</keyword>
<name>A0A1I9VTU9_9BILA</name>
<reference evidence="10" key="1">
    <citation type="journal article" date="2016" name="PLoS ONE">
        <title>Mitochondrial Genomes of Kinorhyncha: trnM Duplication and New Gene Orders within Animals.</title>
        <authorList>
            <person name="Popova O.V."/>
            <person name="Mikhailov K.V."/>
            <person name="Nikitin M.A."/>
            <person name="Logacheva M.D."/>
            <person name="Penin A.A."/>
            <person name="Muntyan M.S."/>
            <person name="Kedrova O.S."/>
            <person name="Petrov N.B."/>
            <person name="Panchin Y.V."/>
            <person name="Aleoshin V.V."/>
        </authorList>
    </citation>
    <scope>NUCLEOTIDE SEQUENCE</scope>
</reference>
<dbReference type="GO" id="GO:0031966">
    <property type="term" value="C:mitochondrial membrane"/>
    <property type="evidence" value="ECO:0007669"/>
    <property type="project" value="UniProtKB-SubCell"/>
</dbReference>
<keyword evidence="9" id="KW-1278">Translocase</keyword>
<gene>
    <name evidence="10" type="primary">ND3</name>
</gene>
<dbReference type="AlphaFoldDB" id="A0A1I9VTU9"/>
<evidence type="ECO:0000256" key="1">
    <source>
        <dbReference type="ARBA" id="ARBA00004370"/>
    </source>
</evidence>
<evidence type="ECO:0000256" key="6">
    <source>
        <dbReference type="ARBA" id="ARBA00022989"/>
    </source>
</evidence>
<dbReference type="InterPro" id="IPR038430">
    <property type="entry name" value="NDAH_ubi_oxred_su3_sf"/>
</dbReference>
<dbReference type="GO" id="GO:0030964">
    <property type="term" value="C:NADH dehydrogenase complex"/>
    <property type="evidence" value="ECO:0007669"/>
    <property type="project" value="TreeGrafter"/>
</dbReference>
<comment type="catalytic activity">
    <reaction evidence="8 9">
        <text>a ubiquinone + NADH + 5 H(+)(in) = a ubiquinol + NAD(+) + 4 H(+)(out)</text>
        <dbReference type="Rhea" id="RHEA:29091"/>
        <dbReference type="Rhea" id="RHEA-COMP:9565"/>
        <dbReference type="Rhea" id="RHEA-COMP:9566"/>
        <dbReference type="ChEBI" id="CHEBI:15378"/>
        <dbReference type="ChEBI" id="CHEBI:16389"/>
        <dbReference type="ChEBI" id="CHEBI:17976"/>
        <dbReference type="ChEBI" id="CHEBI:57540"/>
        <dbReference type="ChEBI" id="CHEBI:57945"/>
        <dbReference type="EC" id="7.1.1.2"/>
    </reaction>
</comment>
<evidence type="ECO:0000256" key="4">
    <source>
        <dbReference type="ARBA" id="ARBA00022448"/>
    </source>
</evidence>
<dbReference type="PANTHER" id="PTHR11058">
    <property type="entry name" value="NADH-UBIQUINONE OXIDOREDUCTASE CHAIN 3"/>
    <property type="match status" value="1"/>
</dbReference>
<dbReference type="Gene3D" id="1.20.58.1610">
    <property type="entry name" value="NADH:ubiquinone/plastoquinone oxidoreductase, chain 3"/>
    <property type="match status" value="1"/>
</dbReference>
<evidence type="ECO:0000313" key="10">
    <source>
        <dbReference type="EMBL" id="APA17422.1"/>
    </source>
</evidence>
<evidence type="ECO:0000256" key="8">
    <source>
        <dbReference type="ARBA" id="ARBA00049551"/>
    </source>
</evidence>
<keyword evidence="9" id="KW-0249">Electron transport</keyword>
<feature type="transmembrane region" description="Helical" evidence="9">
    <location>
        <begin position="77"/>
        <end position="98"/>
    </location>
</feature>
<evidence type="ECO:0000256" key="2">
    <source>
        <dbReference type="ARBA" id="ARBA00008472"/>
    </source>
</evidence>
<dbReference type="CTD" id="4537"/>
<evidence type="ECO:0000256" key="9">
    <source>
        <dbReference type="RuleBase" id="RU003640"/>
    </source>
</evidence>
<dbReference type="Pfam" id="PF00507">
    <property type="entry name" value="Oxidored_q4"/>
    <property type="match status" value="1"/>
</dbReference>
<evidence type="ECO:0000256" key="7">
    <source>
        <dbReference type="ARBA" id="ARBA00023136"/>
    </source>
</evidence>
<feature type="transmembrane region" description="Helical" evidence="9">
    <location>
        <begin position="6"/>
        <end position="23"/>
    </location>
</feature>
<keyword evidence="9" id="KW-0830">Ubiquinone</keyword>
<comment type="subcellular location">
    <subcellularLocation>
        <location evidence="1">Membrane</location>
    </subcellularLocation>
    <subcellularLocation>
        <location evidence="9">Mitochondrion membrane</location>
        <topology evidence="9">Multi-pass membrane protein</topology>
    </subcellularLocation>
</comment>
<feature type="transmembrane region" description="Helical" evidence="9">
    <location>
        <begin position="49"/>
        <end position="71"/>
    </location>
</feature>
<keyword evidence="9 10" id="KW-0496">Mitochondrion</keyword>
<comment type="similarity">
    <text evidence="2 9">Belongs to the complex I subunit 3 family.</text>
</comment>
<keyword evidence="7 9" id="KW-0472">Membrane</keyword>
<keyword evidence="4 9" id="KW-0813">Transport</keyword>
<keyword evidence="9" id="KW-0520">NAD</keyword>
<dbReference type="PANTHER" id="PTHR11058:SF9">
    <property type="entry name" value="NADH-UBIQUINONE OXIDOREDUCTASE CHAIN 3"/>
    <property type="match status" value="1"/>
</dbReference>
<sequence length="109" mass="12722">MISTLIVMVFFILAITLSYYIGYDREMGGSYECGFNPVFGAHMPYSVRFFKIAVVFLLFDVELVLLMPMVFYFNFGWYLSGSMICLVFMFILLGGLLYEWKQGLLEWII</sequence>
<evidence type="ECO:0000256" key="3">
    <source>
        <dbReference type="ARBA" id="ARBA00021007"/>
    </source>
</evidence>
<keyword evidence="5 9" id="KW-0812">Transmembrane</keyword>
<dbReference type="InterPro" id="IPR000440">
    <property type="entry name" value="NADH_UbQ/plastoQ_OxRdtase_su3"/>
</dbReference>
<dbReference type="GO" id="GO:0008137">
    <property type="term" value="F:NADH dehydrogenase (ubiquinone) activity"/>
    <property type="evidence" value="ECO:0007669"/>
    <property type="project" value="UniProtKB-UniRule"/>
</dbReference>
<comment type="function">
    <text evidence="9">Core subunit of the mitochondrial membrane respiratory chain NADH dehydrogenase (Complex I) which catalyzes electron transfer from NADH through the respiratory chain, using ubiquinone as an electron acceptor. Essential for the catalytic activity of complex I.</text>
</comment>
<dbReference type="EC" id="7.1.1.2" evidence="9"/>
<evidence type="ECO:0000256" key="5">
    <source>
        <dbReference type="ARBA" id="ARBA00022692"/>
    </source>
</evidence>
<geneLocation type="mitochondrion" evidence="10"/>